<name>A0A9P4MAU1_9PEZI</name>
<feature type="transmembrane region" description="Helical" evidence="7">
    <location>
        <begin position="221"/>
        <end position="241"/>
    </location>
</feature>
<dbReference type="Proteomes" id="UP000799772">
    <property type="component" value="Unassembled WGS sequence"/>
</dbReference>
<evidence type="ECO:0000256" key="2">
    <source>
        <dbReference type="ARBA" id="ARBA00008335"/>
    </source>
</evidence>
<dbReference type="Gene3D" id="1.20.1250.20">
    <property type="entry name" value="MFS general substrate transporter like domains"/>
    <property type="match status" value="1"/>
</dbReference>
<dbReference type="SUPFAM" id="SSF103473">
    <property type="entry name" value="MFS general substrate transporter"/>
    <property type="match status" value="1"/>
</dbReference>
<feature type="compositionally biased region" description="Basic and acidic residues" evidence="6">
    <location>
        <begin position="14"/>
        <end position="35"/>
    </location>
</feature>
<sequence length="537" mass="58981">MSPSDEDAGIPDASLRDDKQPTENGTADEKHHPKEQEDEEESRDNGALDKDVEKQAEPQETALDGTKSHERDENIVDWDGDDDPHNPYNWSKGKKWTNGGLLSAMTLVTPLASSMFAPGVPDVMREFQSTSTILASLVVSVYILGYAFGPLIIAPMSELYGRTIVYHVSNVLFVVFSIACAVSSNLGMLIGFRFLAGSMGSTPLTIGGGTNADMFRTEERGAAMAIWSIGPLLGPVIGPVAGSYLSQAKGWHWDFWLITILGGTITIFMMIFLRETYAPRILELKARRLRKETGNPNLRSKLDTGLSPRELFIRSIVRPTKMLLFSPIVFLLSFYMAVVYGYLYLLFTTMTLVFENTYHFSQGSVGLSYLGIGVGMFGGLFLTGATSDWGVKYLSRKNGGVTKPEFRLPPMIPAALLIPIGLFIYGWTAQFGVHWIVPIIGTSFVGLGLITTFMPIMTYLIDAYTIYSASCIAANTVLRSLLGALLPLAGPSMYSALGLGWGNSLLGFVALAMAPLPIIFWRYGERIRTSRRFTVNF</sequence>
<feature type="domain" description="Major facilitator superfamily (MFS) profile" evidence="8">
    <location>
        <begin position="98"/>
        <end position="527"/>
    </location>
</feature>
<dbReference type="FunFam" id="1.20.1250.20:FF:000011">
    <property type="entry name" value="MFS multidrug transporter, putative"/>
    <property type="match status" value="1"/>
</dbReference>
<feature type="transmembrane region" description="Helical" evidence="7">
    <location>
        <begin position="367"/>
        <end position="387"/>
    </location>
</feature>
<dbReference type="EMBL" id="ML978126">
    <property type="protein sequence ID" value="KAF2099054.1"/>
    <property type="molecule type" value="Genomic_DNA"/>
</dbReference>
<feature type="transmembrane region" description="Helical" evidence="7">
    <location>
        <begin position="253"/>
        <end position="273"/>
    </location>
</feature>
<reference evidence="9" key="1">
    <citation type="journal article" date="2020" name="Stud. Mycol.">
        <title>101 Dothideomycetes genomes: a test case for predicting lifestyles and emergence of pathogens.</title>
        <authorList>
            <person name="Haridas S."/>
            <person name="Albert R."/>
            <person name="Binder M."/>
            <person name="Bloem J."/>
            <person name="Labutti K."/>
            <person name="Salamov A."/>
            <person name="Andreopoulos B."/>
            <person name="Baker S."/>
            <person name="Barry K."/>
            <person name="Bills G."/>
            <person name="Bluhm B."/>
            <person name="Cannon C."/>
            <person name="Castanera R."/>
            <person name="Culley D."/>
            <person name="Daum C."/>
            <person name="Ezra D."/>
            <person name="Gonzalez J."/>
            <person name="Henrissat B."/>
            <person name="Kuo A."/>
            <person name="Liang C."/>
            <person name="Lipzen A."/>
            <person name="Lutzoni F."/>
            <person name="Magnuson J."/>
            <person name="Mondo S."/>
            <person name="Nolan M."/>
            <person name="Ohm R."/>
            <person name="Pangilinan J."/>
            <person name="Park H.-J."/>
            <person name="Ramirez L."/>
            <person name="Alfaro M."/>
            <person name="Sun H."/>
            <person name="Tritt A."/>
            <person name="Yoshinaga Y."/>
            <person name="Zwiers L.-H."/>
            <person name="Turgeon B."/>
            <person name="Goodwin S."/>
            <person name="Spatafora J."/>
            <person name="Crous P."/>
            <person name="Grigoriev I."/>
        </authorList>
    </citation>
    <scope>NUCLEOTIDE SEQUENCE</scope>
    <source>
        <strain evidence="9">CBS 133067</strain>
    </source>
</reference>
<protein>
    <submittedName>
        <fullName evidence="9">MFS general substrate transporter</fullName>
    </submittedName>
</protein>
<comment type="subcellular location">
    <subcellularLocation>
        <location evidence="1">Membrane</location>
        <topology evidence="1">Multi-pass membrane protein</topology>
    </subcellularLocation>
</comment>
<keyword evidence="3 7" id="KW-0812">Transmembrane</keyword>
<feature type="transmembrane region" description="Helical" evidence="7">
    <location>
        <begin position="164"/>
        <end position="184"/>
    </location>
</feature>
<dbReference type="AlphaFoldDB" id="A0A9P4MAU1"/>
<dbReference type="GO" id="GO:0016020">
    <property type="term" value="C:membrane"/>
    <property type="evidence" value="ECO:0007669"/>
    <property type="project" value="UniProtKB-SubCell"/>
</dbReference>
<evidence type="ECO:0000256" key="6">
    <source>
        <dbReference type="SAM" id="MobiDB-lite"/>
    </source>
</evidence>
<feature type="transmembrane region" description="Helical" evidence="7">
    <location>
        <begin position="501"/>
        <end position="523"/>
    </location>
</feature>
<dbReference type="OrthoDB" id="5296287at2759"/>
<feature type="compositionally biased region" description="Basic and acidic residues" evidence="6">
    <location>
        <begin position="43"/>
        <end position="57"/>
    </location>
</feature>
<keyword evidence="10" id="KW-1185">Reference proteome</keyword>
<feature type="transmembrane region" description="Helical" evidence="7">
    <location>
        <begin position="132"/>
        <end position="152"/>
    </location>
</feature>
<evidence type="ECO:0000256" key="3">
    <source>
        <dbReference type="ARBA" id="ARBA00022692"/>
    </source>
</evidence>
<evidence type="ECO:0000256" key="4">
    <source>
        <dbReference type="ARBA" id="ARBA00022989"/>
    </source>
</evidence>
<feature type="transmembrane region" description="Helical" evidence="7">
    <location>
        <begin position="466"/>
        <end position="489"/>
    </location>
</feature>
<evidence type="ECO:0000256" key="5">
    <source>
        <dbReference type="ARBA" id="ARBA00023136"/>
    </source>
</evidence>
<dbReference type="CDD" id="cd17323">
    <property type="entry name" value="MFS_Tpo1_MDR_like"/>
    <property type="match status" value="1"/>
</dbReference>
<evidence type="ECO:0000313" key="9">
    <source>
        <dbReference type="EMBL" id="KAF2099054.1"/>
    </source>
</evidence>
<dbReference type="PANTHER" id="PTHR23502:SF68">
    <property type="entry name" value="MULTIDRUG TRANSPORTER, PUTATIVE (AFU_ORTHOLOGUE AFUA_3G01120)-RELATED"/>
    <property type="match status" value="1"/>
</dbReference>
<evidence type="ECO:0000256" key="7">
    <source>
        <dbReference type="SAM" id="Phobius"/>
    </source>
</evidence>
<dbReference type="InterPro" id="IPR036259">
    <property type="entry name" value="MFS_trans_sf"/>
</dbReference>
<feature type="transmembrane region" description="Helical" evidence="7">
    <location>
        <begin position="433"/>
        <end position="454"/>
    </location>
</feature>
<feature type="region of interest" description="Disordered" evidence="6">
    <location>
        <begin position="1"/>
        <end position="91"/>
    </location>
</feature>
<comment type="similarity">
    <text evidence="2">Belongs to the major facilitator superfamily.</text>
</comment>
<comment type="caution">
    <text evidence="9">The sequence shown here is derived from an EMBL/GenBank/DDBJ whole genome shotgun (WGS) entry which is preliminary data.</text>
</comment>
<feature type="transmembrane region" description="Helical" evidence="7">
    <location>
        <begin position="323"/>
        <end position="347"/>
    </location>
</feature>
<keyword evidence="4 7" id="KW-1133">Transmembrane helix</keyword>
<evidence type="ECO:0000313" key="10">
    <source>
        <dbReference type="Proteomes" id="UP000799772"/>
    </source>
</evidence>
<feature type="transmembrane region" description="Helical" evidence="7">
    <location>
        <begin position="408"/>
        <end position="427"/>
    </location>
</feature>
<dbReference type="PROSITE" id="PS50850">
    <property type="entry name" value="MFS"/>
    <property type="match status" value="1"/>
</dbReference>
<keyword evidence="5 7" id="KW-0472">Membrane</keyword>
<evidence type="ECO:0000256" key="1">
    <source>
        <dbReference type="ARBA" id="ARBA00004141"/>
    </source>
</evidence>
<dbReference type="InterPro" id="IPR011701">
    <property type="entry name" value="MFS"/>
</dbReference>
<gene>
    <name evidence="9" type="ORF">NA57DRAFT_56683</name>
</gene>
<organism evidence="9 10">
    <name type="scientific">Rhizodiscina lignyota</name>
    <dbReference type="NCBI Taxonomy" id="1504668"/>
    <lineage>
        <taxon>Eukaryota</taxon>
        <taxon>Fungi</taxon>
        <taxon>Dikarya</taxon>
        <taxon>Ascomycota</taxon>
        <taxon>Pezizomycotina</taxon>
        <taxon>Dothideomycetes</taxon>
        <taxon>Pleosporomycetidae</taxon>
        <taxon>Aulographales</taxon>
        <taxon>Rhizodiscinaceae</taxon>
        <taxon>Rhizodiscina</taxon>
    </lineage>
</organism>
<proteinExistence type="inferred from homology"/>
<dbReference type="InterPro" id="IPR020846">
    <property type="entry name" value="MFS_dom"/>
</dbReference>
<evidence type="ECO:0000259" key="8">
    <source>
        <dbReference type="PROSITE" id="PS50850"/>
    </source>
</evidence>
<dbReference type="Pfam" id="PF07690">
    <property type="entry name" value="MFS_1"/>
    <property type="match status" value="1"/>
</dbReference>
<dbReference type="GO" id="GO:0022857">
    <property type="term" value="F:transmembrane transporter activity"/>
    <property type="evidence" value="ECO:0007669"/>
    <property type="project" value="InterPro"/>
</dbReference>
<accession>A0A9P4MAU1</accession>
<dbReference type="PANTHER" id="PTHR23502">
    <property type="entry name" value="MAJOR FACILITATOR SUPERFAMILY"/>
    <property type="match status" value="1"/>
</dbReference>